<organism evidence="2 3">
    <name type="scientific">Asticcacaulis biprosthecium C19</name>
    <dbReference type="NCBI Taxonomy" id="715226"/>
    <lineage>
        <taxon>Bacteria</taxon>
        <taxon>Pseudomonadati</taxon>
        <taxon>Pseudomonadota</taxon>
        <taxon>Alphaproteobacteria</taxon>
        <taxon>Caulobacterales</taxon>
        <taxon>Caulobacteraceae</taxon>
        <taxon>Asticcacaulis</taxon>
    </lineage>
</organism>
<protein>
    <submittedName>
        <fullName evidence="2">Uncharacterized protein</fullName>
    </submittedName>
</protein>
<evidence type="ECO:0000256" key="1">
    <source>
        <dbReference type="SAM" id="MobiDB-lite"/>
    </source>
</evidence>
<sequence>MADGQEDLQFVKARHGRRTGMAGDDQGAAGIGPAAAGRQVLAPQPAAQEAGGKSVAGAQDVHDIDRKARHDQAVFDTIGHRAVEDGAAVRPQLADQDGVGRGANGLQGGDDIVAAAQDANLFLSADDQVAQRCHSGQALRDLRIGDIALLAHVARGQSPQDRAVVDIESDLSAGRLDLAHGLQAGGIDARLRQVGAIDDQGTGGRQPGRVDVRHVDGHVGTVFAVEDEREGFLVDNAQQNQGRQPRRIGDHATGVEPFAVQGFQDETAHVIGADAGDQAGLQPQTGGPDSGVGRTATDVLCKGRHIFETAADLLPVQVNTGSPKGDDIQSAGSESVHARILHGTPSRALIGIFILSFRKMQLSFHIVDFILRPEWRRHRQ</sequence>
<name>F4QU93_9CAUL</name>
<reference evidence="3" key="1">
    <citation type="submission" date="2011-03" db="EMBL/GenBank/DDBJ databases">
        <title>Draft genome sequence of Brevundimonas diminuta.</title>
        <authorList>
            <person name="Brown P.J.B."/>
            <person name="Buechlein A."/>
            <person name="Hemmerich C."/>
            <person name="Brun Y.V."/>
        </authorList>
    </citation>
    <scope>NUCLEOTIDE SEQUENCE [LARGE SCALE GENOMIC DNA]</scope>
    <source>
        <strain evidence="3">C19</strain>
    </source>
</reference>
<evidence type="ECO:0000313" key="2">
    <source>
        <dbReference type="EMBL" id="EGF89393.1"/>
    </source>
</evidence>
<dbReference type="Proteomes" id="UP000006512">
    <property type="component" value="Unassembled WGS sequence"/>
</dbReference>
<proteinExistence type="predicted"/>
<evidence type="ECO:0000313" key="3">
    <source>
        <dbReference type="Proteomes" id="UP000006512"/>
    </source>
</evidence>
<gene>
    <name evidence="2" type="ORF">ABI_47410</name>
</gene>
<keyword evidence="3" id="KW-1185">Reference proteome</keyword>
<feature type="compositionally biased region" description="Low complexity" evidence="1">
    <location>
        <begin position="20"/>
        <end position="37"/>
    </location>
</feature>
<dbReference type="AlphaFoldDB" id="F4QU93"/>
<dbReference type="HOGENOM" id="CLU_726932_0_0_5"/>
<accession>F4QU93</accession>
<feature type="region of interest" description="Disordered" evidence="1">
    <location>
        <begin position="15"/>
        <end position="57"/>
    </location>
</feature>
<dbReference type="EMBL" id="GL883081">
    <property type="protein sequence ID" value="EGF89393.1"/>
    <property type="molecule type" value="Genomic_DNA"/>
</dbReference>
<dbReference type="STRING" id="715226.ABI_47410"/>